<dbReference type="PANTHER" id="PTHR36504">
    <property type="entry name" value="LIPOPOLYSACCHARIDE EXPORT SYSTEM PROTEIN LPTA"/>
    <property type="match status" value="1"/>
</dbReference>
<keyword evidence="2 4" id="KW-0732">Signal</keyword>
<evidence type="ECO:0000256" key="2">
    <source>
        <dbReference type="ARBA" id="ARBA00022729"/>
    </source>
</evidence>
<evidence type="ECO:0000259" key="6">
    <source>
        <dbReference type="Pfam" id="PF03968"/>
    </source>
</evidence>
<dbReference type="RefSeq" id="WP_106755471.1">
    <property type="nucleotide sequence ID" value="NZ_PXWF02000001.1"/>
</dbReference>
<comment type="subunit">
    <text evidence="4">Component of the lipopolysaccharide transport and assembly complex.</text>
</comment>
<dbReference type="InterPro" id="IPR005653">
    <property type="entry name" value="OstA-like_N"/>
</dbReference>
<comment type="similarity">
    <text evidence="4">Belongs to the LptA family.</text>
</comment>
<dbReference type="GO" id="GO:0009279">
    <property type="term" value="C:cell outer membrane"/>
    <property type="evidence" value="ECO:0007669"/>
    <property type="project" value="TreeGrafter"/>
</dbReference>
<dbReference type="InterPro" id="IPR052037">
    <property type="entry name" value="LPS_export_LptA"/>
</dbReference>
<organism evidence="7 8">
    <name type="scientific">Massilia glaciei</name>
    <dbReference type="NCBI Taxonomy" id="1524097"/>
    <lineage>
        <taxon>Bacteria</taxon>
        <taxon>Pseudomonadati</taxon>
        <taxon>Pseudomonadota</taxon>
        <taxon>Betaproteobacteria</taxon>
        <taxon>Burkholderiales</taxon>
        <taxon>Oxalobacteraceae</taxon>
        <taxon>Telluria group</taxon>
        <taxon>Massilia</taxon>
    </lineage>
</organism>
<dbReference type="Proteomes" id="UP000241421">
    <property type="component" value="Unassembled WGS sequence"/>
</dbReference>
<dbReference type="GO" id="GO:0015920">
    <property type="term" value="P:lipopolysaccharide transport"/>
    <property type="evidence" value="ECO:0007669"/>
    <property type="project" value="UniProtKB-UniRule"/>
</dbReference>
<keyword evidence="8" id="KW-1185">Reference proteome</keyword>
<evidence type="ECO:0000256" key="5">
    <source>
        <dbReference type="SAM" id="MobiDB-lite"/>
    </source>
</evidence>
<feature type="chain" id="PRO_5015789075" description="Lipopolysaccharide export system protein LptA" evidence="4">
    <location>
        <begin position="20"/>
        <end position="188"/>
    </location>
</feature>
<evidence type="ECO:0000256" key="4">
    <source>
        <dbReference type="HAMAP-Rule" id="MF_01914"/>
    </source>
</evidence>
<sequence length="188" mass="20699" precursor="true">MKKLLLAAVMGLLAASAWAERADSNKPITITYETFDADDVSQVKTFTGNVVLTRGTLVMRAEKAVLREDREGYQSVTLTAAPGKLATFRQKRDGGPDLWVEGQAERIEYDDRSELVKLFSRAQIRQLDRGTMSNEIDSAFISYDSRKEVFVVRNDASGVNKPGQGRGTLIIAPKKPRPPATPDAADKP</sequence>
<evidence type="ECO:0000313" key="8">
    <source>
        <dbReference type="Proteomes" id="UP000241421"/>
    </source>
</evidence>
<feature type="signal peptide" evidence="4">
    <location>
        <begin position="1"/>
        <end position="19"/>
    </location>
</feature>
<dbReference type="NCBIfam" id="TIGR03002">
    <property type="entry name" value="outer_YhbN_LptA"/>
    <property type="match status" value="1"/>
</dbReference>
<name>A0A2U2I7T5_9BURK</name>
<dbReference type="GO" id="GO:0001530">
    <property type="term" value="F:lipopolysaccharide binding"/>
    <property type="evidence" value="ECO:0007669"/>
    <property type="project" value="InterPro"/>
</dbReference>
<dbReference type="GO" id="GO:0017089">
    <property type="term" value="F:glycolipid transfer activity"/>
    <property type="evidence" value="ECO:0007669"/>
    <property type="project" value="TreeGrafter"/>
</dbReference>
<keyword evidence="1 4" id="KW-0813">Transport</keyword>
<evidence type="ECO:0000256" key="3">
    <source>
        <dbReference type="ARBA" id="ARBA00022764"/>
    </source>
</evidence>
<dbReference type="AlphaFoldDB" id="A0A2U2I7T5"/>
<evidence type="ECO:0000256" key="1">
    <source>
        <dbReference type="ARBA" id="ARBA00022448"/>
    </source>
</evidence>
<dbReference type="GO" id="GO:0030288">
    <property type="term" value="C:outer membrane-bounded periplasmic space"/>
    <property type="evidence" value="ECO:0007669"/>
    <property type="project" value="TreeGrafter"/>
</dbReference>
<feature type="region of interest" description="Disordered" evidence="5">
    <location>
        <begin position="157"/>
        <end position="188"/>
    </location>
</feature>
<evidence type="ECO:0000313" key="7">
    <source>
        <dbReference type="EMBL" id="PWF55769.1"/>
    </source>
</evidence>
<dbReference type="PANTHER" id="PTHR36504:SF1">
    <property type="entry name" value="LIPOPOLYSACCHARIDE EXPORT SYSTEM PROTEIN LPTA"/>
    <property type="match status" value="1"/>
</dbReference>
<protein>
    <recommendedName>
        <fullName evidence="4">Lipopolysaccharide export system protein LptA</fullName>
    </recommendedName>
</protein>
<proteinExistence type="inferred from homology"/>
<dbReference type="GO" id="GO:0043165">
    <property type="term" value="P:Gram-negative-bacterium-type cell outer membrane assembly"/>
    <property type="evidence" value="ECO:0007669"/>
    <property type="project" value="UniProtKB-UniRule"/>
</dbReference>
<dbReference type="Gene3D" id="2.60.450.10">
    <property type="entry name" value="Lipopolysaccharide (LPS) transport protein A like domain"/>
    <property type="match status" value="1"/>
</dbReference>
<accession>A0A2U2I7T5</accession>
<reference evidence="7 8" key="1">
    <citation type="submission" date="2018-04" db="EMBL/GenBank/DDBJ databases">
        <title>Massilia violaceinigra sp. nov., a novel purple-pigmented bacterium isolated from Tianshan glacier, Xinjiang, China.</title>
        <authorList>
            <person name="Wang H."/>
        </authorList>
    </citation>
    <scope>NUCLEOTIDE SEQUENCE [LARGE SCALE GENOMIC DNA]</scope>
    <source>
        <strain evidence="7 8">B448-2</strain>
    </source>
</reference>
<comment type="caution">
    <text evidence="7">The sequence shown here is derived from an EMBL/GenBank/DDBJ whole genome shotgun (WGS) entry which is preliminary data.</text>
</comment>
<dbReference type="OrthoDB" id="5294855at2"/>
<feature type="domain" description="Organic solvent tolerance-like N-terminal" evidence="6">
    <location>
        <begin position="31"/>
        <end position="148"/>
    </location>
</feature>
<comment type="function">
    <text evidence="4">Involved in the assembly of lipopolysaccharide (LPS). Required for the translocation of LPS from the inner membrane to the outer membrane.</text>
</comment>
<comment type="subcellular location">
    <subcellularLocation>
        <location evidence="4">Periplasm</location>
    </subcellularLocation>
</comment>
<gene>
    <name evidence="4 7" type="primary">lptA</name>
    <name evidence="7" type="ORF">C7C56_000015</name>
</gene>
<dbReference type="HAMAP" id="MF_01914">
    <property type="entry name" value="LPS_assembly_LptA"/>
    <property type="match status" value="1"/>
</dbReference>
<dbReference type="EMBL" id="PXWF02000001">
    <property type="protein sequence ID" value="PWF55769.1"/>
    <property type="molecule type" value="Genomic_DNA"/>
</dbReference>
<keyword evidence="3 4" id="KW-0574">Periplasm</keyword>
<dbReference type="InterPro" id="IPR014340">
    <property type="entry name" value="LptA"/>
</dbReference>
<dbReference type="Pfam" id="PF03968">
    <property type="entry name" value="LptD_N"/>
    <property type="match status" value="1"/>
</dbReference>